<dbReference type="Proteomes" id="UP000188533">
    <property type="component" value="Unassembled WGS sequence"/>
</dbReference>
<reference evidence="1 2" key="1">
    <citation type="submission" date="2016-08" db="EMBL/GenBank/DDBJ databases">
        <authorList>
            <consortium name="Lentinula edodes genome sequencing consortium"/>
            <person name="Sakamoto Y."/>
            <person name="Nakade K."/>
            <person name="Sato S."/>
            <person name="Yoshida Y."/>
            <person name="Miyazaki K."/>
            <person name="Natsume S."/>
            <person name="Konno N."/>
        </authorList>
    </citation>
    <scope>NUCLEOTIDE SEQUENCE [LARGE SCALE GENOMIC DNA]</scope>
    <source>
        <strain evidence="1 2">NBRC 111202</strain>
    </source>
</reference>
<sequence>MRCGCLYPSTGAGSFVDLRLESQYLQTLLVANPHTRISWYFFCWSRIVLFTSIRVCPALCTIVFQLDQCYLSPEFSYPHHPCHRPSIILFASSSSSHLLSSSTPSLRLPKPPQYL</sequence>
<keyword evidence="2" id="KW-1185">Reference proteome</keyword>
<accession>A0A1Q3E5H2</accession>
<proteinExistence type="predicted"/>
<evidence type="ECO:0000313" key="1">
    <source>
        <dbReference type="EMBL" id="GAW02490.1"/>
    </source>
</evidence>
<gene>
    <name evidence="1" type="ORF">LENED_004148</name>
</gene>
<protein>
    <submittedName>
        <fullName evidence="1">Uncharacterized protein</fullName>
    </submittedName>
</protein>
<organism evidence="1 2">
    <name type="scientific">Lentinula edodes</name>
    <name type="common">Shiitake mushroom</name>
    <name type="synonym">Lentinus edodes</name>
    <dbReference type="NCBI Taxonomy" id="5353"/>
    <lineage>
        <taxon>Eukaryota</taxon>
        <taxon>Fungi</taxon>
        <taxon>Dikarya</taxon>
        <taxon>Basidiomycota</taxon>
        <taxon>Agaricomycotina</taxon>
        <taxon>Agaricomycetes</taxon>
        <taxon>Agaricomycetidae</taxon>
        <taxon>Agaricales</taxon>
        <taxon>Marasmiineae</taxon>
        <taxon>Omphalotaceae</taxon>
        <taxon>Lentinula</taxon>
    </lineage>
</organism>
<evidence type="ECO:0000313" key="2">
    <source>
        <dbReference type="Proteomes" id="UP000188533"/>
    </source>
</evidence>
<name>A0A1Q3E5H2_LENED</name>
<comment type="caution">
    <text evidence="1">The sequence shown here is derived from an EMBL/GenBank/DDBJ whole genome shotgun (WGS) entry which is preliminary data.</text>
</comment>
<reference evidence="1 2" key="2">
    <citation type="submission" date="2017-02" db="EMBL/GenBank/DDBJ databases">
        <title>A genome survey and senescence transcriptome analysis in Lentinula edodes.</title>
        <authorList>
            <person name="Sakamoto Y."/>
            <person name="Nakade K."/>
            <person name="Sato S."/>
            <person name="Yoshida Y."/>
            <person name="Miyazaki K."/>
            <person name="Natsume S."/>
            <person name="Konno N."/>
        </authorList>
    </citation>
    <scope>NUCLEOTIDE SEQUENCE [LARGE SCALE GENOMIC DNA]</scope>
    <source>
        <strain evidence="1 2">NBRC 111202</strain>
    </source>
</reference>
<dbReference type="AlphaFoldDB" id="A0A1Q3E5H2"/>
<dbReference type="EMBL" id="BDGU01000097">
    <property type="protein sequence ID" value="GAW02490.1"/>
    <property type="molecule type" value="Genomic_DNA"/>
</dbReference>